<dbReference type="Pfam" id="PF13693">
    <property type="entry name" value="HTH_35"/>
    <property type="match status" value="1"/>
</dbReference>
<reference evidence="7" key="1">
    <citation type="journal article" date="2014" name="Int. J. Syst. Evol. Microbiol.">
        <title>Complete genome sequence of Corynebacterium casei LMG S-19264T (=DSM 44701T), isolated from a smear-ripened cheese.</title>
        <authorList>
            <consortium name="US DOE Joint Genome Institute (JGI-PGF)"/>
            <person name="Walter F."/>
            <person name="Albersmeier A."/>
            <person name="Kalinowski J."/>
            <person name="Ruckert C."/>
        </authorList>
    </citation>
    <scope>NUCLEOTIDE SEQUENCE</scope>
    <source>
        <strain evidence="7">VKM B-2789</strain>
    </source>
</reference>
<dbReference type="InterPro" id="IPR010982">
    <property type="entry name" value="Lambda_DNA-bd_dom_sf"/>
</dbReference>
<evidence type="ECO:0000256" key="3">
    <source>
        <dbReference type="ARBA" id="ARBA00023125"/>
    </source>
</evidence>
<organism evidence="7 8">
    <name type="scientific">Ancylobacter defluvii</name>
    <dbReference type="NCBI Taxonomy" id="1282440"/>
    <lineage>
        <taxon>Bacteria</taxon>
        <taxon>Pseudomonadati</taxon>
        <taxon>Pseudomonadota</taxon>
        <taxon>Alphaproteobacteria</taxon>
        <taxon>Hyphomicrobiales</taxon>
        <taxon>Xanthobacteraceae</taxon>
        <taxon>Ancylobacter</taxon>
    </lineage>
</organism>
<feature type="region of interest" description="Disordered" evidence="5">
    <location>
        <begin position="72"/>
        <end position="101"/>
    </location>
</feature>
<dbReference type="EMBL" id="BSFM01000017">
    <property type="protein sequence ID" value="GLK85727.1"/>
    <property type="molecule type" value="Genomic_DNA"/>
</dbReference>
<sequence>MRKVSADLSQDWHAEQVKAAVRMRGAKLSQLGIAHGYEASTIYKVWTRPWPELERIIATFLELKPQDIWPSRYDRAGRPKRQRSNGKRMVNDRLRQKSKAA</sequence>
<evidence type="ECO:0000313" key="8">
    <source>
        <dbReference type="Proteomes" id="UP001143330"/>
    </source>
</evidence>
<evidence type="ECO:0000256" key="1">
    <source>
        <dbReference type="ARBA" id="ARBA00006157"/>
    </source>
</evidence>
<evidence type="ECO:0000256" key="5">
    <source>
        <dbReference type="SAM" id="MobiDB-lite"/>
    </source>
</evidence>
<dbReference type="GO" id="GO:0003677">
    <property type="term" value="F:DNA binding"/>
    <property type="evidence" value="ECO:0007669"/>
    <property type="project" value="UniProtKB-KW"/>
</dbReference>
<keyword evidence="3" id="KW-0238">DNA-binding</keyword>
<keyword evidence="2" id="KW-0805">Transcription regulation</keyword>
<comment type="caution">
    <text evidence="7">The sequence shown here is derived from an EMBL/GenBank/DDBJ whole genome shotgun (WGS) entry which is preliminary data.</text>
</comment>
<name>A0A9W6JYY4_9HYPH</name>
<gene>
    <name evidence="7" type="ORF">GCM10017653_37970</name>
</gene>
<dbReference type="InterPro" id="IPR038722">
    <property type="entry name" value="Ner_HTH_dom"/>
</dbReference>
<evidence type="ECO:0000259" key="6">
    <source>
        <dbReference type="Pfam" id="PF13693"/>
    </source>
</evidence>
<reference evidence="7" key="2">
    <citation type="submission" date="2023-01" db="EMBL/GenBank/DDBJ databases">
        <authorList>
            <person name="Sun Q."/>
            <person name="Evtushenko L."/>
        </authorList>
    </citation>
    <scope>NUCLEOTIDE SEQUENCE</scope>
    <source>
        <strain evidence="7">VKM B-2789</strain>
    </source>
</reference>
<dbReference type="Gene3D" id="1.10.260.40">
    <property type="entry name" value="lambda repressor-like DNA-binding domains"/>
    <property type="match status" value="1"/>
</dbReference>
<evidence type="ECO:0000256" key="4">
    <source>
        <dbReference type="ARBA" id="ARBA00023163"/>
    </source>
</evidence>
<keyword evidence="8" id="KW-1185">Reference proteome</keyword>
<keyword evidence="4" id="KW-0804">Transcription</keyword>
<dbReference type="SUPFAM" id="SSF47413">
    <property type="entry name" value="lambda repressor-like DNA-binding domains"/>
    <property type="match status" value="1"/>
</dbReference>
<evidence type="ECO:0000256" key="2">
    <source>
        <dbReference type="ARBA" id="ARBA00023015"/>
    </source>
</evidence>
<proteinExistence type="inferred from homology"/>
<protein>
    <recommendedName>
        <fullName evidence="6">Ner winged helix-turn-helix DNA-binding domain-containing protein</fullName>
    </recommendedName>
</protein>
<evidence type="ECO:0000313" key="7">
    <source>
        <dbReference type="EMBL" id="GLK85727.1"/>
    </source>
</evidence>
<dbReference type="AlphaFoldDB" id="A0A9W6JYY4"/>
<dbReference type="Proteomes" id="UP001143330">
    <property type="component" value="Unassembled WGS sequence"/>
</dbReference>
<comment type="similarity">
    <text evidence="1">Belongs to the ner transcriptional regulatory family.</text>
</comment>
<dbReference type="RefSeq" id="WP_213359458.1">
    <property type="nucleotide sequence ID" value="NZ_BSFM01000017.1"/>
</dbReference>
<feature type="domain" description="Ner winged helix-turn-helix DNA-binding" evidence="6">
    <location>
        <begin position="11"/>
        <end position="83"/>
    </location>
</feature>
<accession>A0A9W6JYY4</accession>